<dbReference type="GO" id="GO:0008234">
    <property type="term" value="F:cysteine-type peptidase activity"/>
    <property type="evidence" value="ECO:0007669"/>
    <property type="project" value="InterPro"/>
</dbReference>
<proteinExistence type="predicted"/>
<dbReference type="SUPFAM" id="SSF52129">
    <property type="entry name" value="Caspase-like"/>
    <property type="match status" value="1"/>
</dbReference>
<dbReference type="EMBL" id="DTHS01000024">
    <property type="protein sequence ID" value="HHR48760.1"/>
    <property type="molecule type" value="Genomic_DNA"/>
</dbReference>
<dbReference type="Gene3D" id="3.40.50.1460">
    <property type="match status" value="1"/>
</dbReference>
<evidence type="ECO:0000313" key="3">
    <source>
        <dbReference type="EMBL" id="HHR48760.1"/>
    </source>
</evidence>
<feature type="domain" description="Gingipain" evidence="2">
    <location>
        <begin position="29"/>
        <end position="368"/>
    </location>
</feature>
<dbReference type="Pfam" id="PF01364">
    <property type="entry name" value="Peptidase_C25"/>
    <property type="match status" value="1"/>
</dbReference>
<dbReference type="AlphaFoldDB" id="A0A7V5Y042"/>
<dbReference type="GO" id="GO:0006508">
    <property type="term" value="P:proteolysis"/>
    <property type="evidence" value="ECO:0007669"/>
    <property type="project" value="InterPro"/>
</dbReference>
<dbReference type="InterPro" id="IPR029030">
    <property type="entry name" value="Caspase-like_dom_sf"/>
</dbReference>
<accession>A0A7V5Y042</accession>
<reference evidence="3" key="1">
    <citation type="journal article" date="2020" name="mSystems">
        <title>Genome- and Community-Level Interaction Insights into Carbon Utilization and Element Cycling Functions of Hydrothermarchaeota in Hydrothermal Sediment.</title>
        <authorList>
            <person name="Zhou Z."/>
            <person name="Liu Y."/>
            <person name="Xu W."/>
            <person name="Pan J."/>
            <person name="Luo Z.H."/>
            <person name="Li M."/>
        </authorList>
    </citation>
    <scope>NUCLEOTIDE SEQUENCE [LARGE SCALE GENOMIC DNA]</scope>
    <source>
        <strain evidence="3">SpSt-791</strain>
    </source>
</reference>
<name>A0A7V5Y042_UNCW3</name>
<evidence type="ECO:0000259" key="2">
    <source>
        <dbReference type="Pfam" id="PF01364"/>
    </source>
</evidence>
<protein>
    <recommendedName>
        <fullName evidence="2">Gingipain domain-containing protein</fullName>
    </recommendedName>
</protein>
<sequence>MRFINLLAKLLFFLIFFFSYGEDLIKEGYLIIVPDEFYNEVLPLVNWKRELGYYVFLKKKSAVGNTNIAIKNFIKSFYDTTSIPLKFLLLCGAINKIPAFTISGTSLVTDNPYGCMDNDYLPEIYVGRLPASTAQELSIMVSKIIYYEKGLQRDSSYYQRGLAVATTYVGGAGSRAISALETKRWWRSLLLNNGFLEVDTIFYDLPPYPTTDSIKNAIERGVLYINGRGWGNYEGWHYPRFYREDVYNLQNINKLPVVFSFYCGTGNFNANPCLGEVFLRVGQPNNLTGAVLFFGPSYAGTSTRFNNCLDAAIFQNIFDNSKEEKRVGEVILKGKILFLNSFPNPKDSQEKRIHFETYNILGDPSLRLWTKLPKNLNVSLNTNTLRIGNNYLALNIKDENNRPIKDGKVSCLIDSFPLIKKSDENGNVYFPLNLLEEGRVKITVNVKDYYLYQCSLLVLRNERNLAYFSHRVLNNYFNTPCSLYISIKNYGNFNEENVSVTIVSLSENLLIEDSVKNYGQILISEVKEGGPFILRVLRPSKESLLILVKISSASNTYYSLFAFQPHTPYFSYITSRYFDGNNNIIEPAEEGDLYIKIKNIGNFSANNILGILVPKTNGCLMLDSISSYGSFSILEEKENLTPFRIRVLNDVQRNRRLVFHLYLYENNNFLCSLKFSLFTGIIDSTAHSFSNSYRYYAYEDIDASYNERPSFNWQEIDPNFGGQGIKINLRNDDCKVINLPPNFSFRFCGEPVNKITVADNGVLILDSVRFIDFYNWSIYHPFVYQKSLLIFWDDFHPDTLNASGVYYYYDSANNTFIVEWSRVKHIHGFISPQIGEDQTFQIILFDSRYYPTKTGDGIIIFQYLNVCDDDTFHNYSTIGLREKDYYSYPSGLQIKFDTAYELTFGKIRNNKVIKFTPNPPDTYTVIKEKEKASLLLKRHKVFELIKNEKDVKIYDITGKRCDFKKIKNGIYFVIIKKDVLLKKKIILIQ</sequence>
<comment type="caution">
    <text evidence="3">The sequence shown here is derived from an EMBL/GenBank/DDBJ whole genome shotgun (WGS) entry which is preliminary data.</text>
</comment>
<dbReference type="InterPro" id="IPR029031">
    <property type="entry name" value="Gingipain_N_sf"/>
</dbReference>
<evidence type="ECO:0000256" key="1">
    <source>
        <dbReference type="ARBA" id="ARBA00022729"/>
    </source>
</evidence>
<dbReference type="InterPro" id="IPR001769">
    <property type="entry name" value="Gingipain"/>
</dbReference>
<keyword evidence="1" id="KW-0732">Signal</keyword>
<organism evidence="3">
    <name type="scientific">candidate division WOR-3 bacterium</name>
    <dbReference type="NCBI Taxonomy" id="2052148"/>
    <lineage>
        <taxon>Bacteria</taxon>
        <taxon>Bacteria division WOR-3</taxon>
    </lineage>
</organism>
<dbReference type="Gene3D" id="3.40.50.10390">
    <property type="entry name" value="Gingipain r, domain 1"/>
    <property type="match status" value="1"/>
</dbReference>
<gene>
    <name evidence="3" type="ORF">ENV79_03850</name>
</gene>